<feature type="compositionally biased region" description="Low complexity" evidence="1">
    <location>
        <begin position="722"/>
        <end position="746"/>
    </location>
</feature>
<dbReference type="Proteomes" id="UP001497512">
    <property type="component" value="Chromosome 11"/>
</dbReference>
<keyword evidence="2" id="KW-0812">Transmembrane</keyword>
<name>A0ABP0TL90_9BRYO</name>
<gene>
    <name evidence="3" type="ORF">CSSPTR1EN2_LOCUS3662</name>
</gene>
<feature type="transmembrane region" description="Helical" evidence="2">
    <location>
        <begin position="120"/>
        <end position="146"/>
    </location>
</feature>
<protein>
    <recommendedName>
        <fullName evidence="5">Transmembrane protein</fullName>
    </recommendedName>
</protein>
<feature type="compositionally biased region" description="Polar residues" evidence="1">
    <location>
        <begin position="594"/>
        <end position="606"/>
    </location>
</feature>
<evidence type="ECO:0000256" key="2">
    <source>
        <dbReference type="SAM" id="Phobius"/>
    </source>
</evidence>
<feature type="region of interest" description="Disordered" evidence="1">
    <location>
        <begin position="680"/>
        <end position="749"/>
    </location>
</feature>
<feature type="transmembrane region" description="Helical" evidence="2">
    <location>
        <begin position="486"/>
        <end position="507"/>
    </location>
</feature>
<keyword evidence="2" id="KW-0472">Membrane</keyword>
<sequence length="1093" mass="119292">MTGVIAFLYASGPQVFPDFLLFSSGAVPSVSEELSPVRVPGVFSLLLCLFLCLSVASSLYAPDDEQLQDGQSIWTLEEAQQPISQHSPQLHHHYHHPFRSTKRRTIRSDWWSSGGEALVLHYQLVMSIVAWSLLLLLLLATPCLVWGAEEVQHLHLENCVGDLFDDAPQLDGVAIDMAEFSVECTTVLFHDPFQEALILKEVLFVPENQSRSSKEPEEYTTETDRFIFGGERRHIQGCYSPRSPSNPTHQPWKLELHRNHAIANFSMQLEVEVDDFRGWERLDTAHNTQRSWHDASLLVPLNLYCGEPADSTCPPTTHVLNFTGDQKHLHVLLSPGFTPSESLQMEEMREVFGTSEVQNAAFVLESLVCSSSSEVNEDHRGVLDESNSTWNLQLETLLPNRVLSAPTEAHNLLPSLDFVMGKGGDQLVQDLAAAEVTDGSPLVQQVIFEGFQRRTGTRKYLSAADLNNSPRQITIMSAQADKPKELNLLDVSAFVFLPVVAICFWMLTFSNDPLPPPTRGCNGASKSCWSLDHIDPFLGLGLIRNVCNLIGVRALSTIVDSIAGSLGLALDSNAHTPIAISPPKLPHIRVKLSSRSLTSDSPQKMKSGQEKNHSGSLSNSKRKAGNSGKRIQTRGISASENYTISSNEACLESQQMGNTCPGSSALVGSPRKGTLMLQKSQPFSHPVQQQQQHRQSAFMMDKEKRRQRKKKGSSAGCVNHDASSNPGGSSGASSPFSPASPRTPASLVLPASPLSPFEIPSGRAHLGDPVPAPLAQQPKVATYNKQVTHGSDTLARGNGTGNDYVATTRTSESALLSEGIEHKSSSKSKLSIFSHWDKRTTTLKQQLETSRPSLSISASFPAYSARSPETKQNLSVDPALKKSNITIAPSCRAPGAKITKQSLRTHESHVVTHNKTNTNKFATTEGGVHGLGIEDSNLYDIWGEHFGEVGRFTTQQQQNGFAHMEKSSGLNKLLVSRNTGSLFSNPVFESLETSTSSEAGSTHVSAIRLMPQQLASFSVYSEASSLGPVSSKPIHPLQIAETGVLKTSMPDSSKQCLTTDSIRSGYIAKRARMPAPYKPPMGWHTPHFMASSS</sequence>
<evidence type="ECO:0000256" key="1">
    <source>
        <dbReference type="SAM" id="MobiDB-lite"/>
    </source>
</evidence>
<evidence type="ECO:0000313" key="4">
    <source>
        <dbReference type="Proteomes" id="UP001497512"/>
    </source>
</evidence>
<keyword evidence="4" id="KW-1185">Reference proteome</keyword>
<accession>A0ABP0TL90</accession>
<feature type="transmembrane region" description="Helical" evidence="2">
    <location>
        <begin position="42"/>
        <end position="61"/>
    </location>
</feature>
<evidence type="ECO:0000313" key="3">
    <source>
        <dbReference type="EMBL" id="CAK9196813.1"/>
    </source>
</evidence>
<organism evidence="3 4">
    <name type="scientific">Sphagnum troendelagicum</name>
    <dbReference type="NCBI Taxonomy" id="128251"/>
    <lineage>
        <taxon>Eukaryota</taxon>
        <taxon>Viridiplantae</taxon>
        <taxon>Streptophyta</taxon>
        <taxon>Embryophyta</taxon>
        <taxon>Bryophyta</taxon>
        <taxon>Sphagnophytina</taxon>
        <taxon>Sphagnopsida</taxon>
        <taxon>Sphagnales</taxon>
        <taxon>Sphagnaceae</taxon>
        <taxon>Sphagnum</taxon>
    </lineage>
</organism>
<reference evidence="3" key="1">
    <citation type="submission" date="2024-02" db="EMBL/GenBank/DDBJ databases">
        <authorList>
            <consortium name="ELIXIR-Norway"/>
            <consortium name="Elixir Norway"/>
        </authorList>
    </citation>
    <scope>NUCLEOTIDE SEQUENCE</scope>
</reference>
<keyword evidence="2" id="KW-1133">Transmembrane helix</keyword>
<evidence type="ECO:0008006" key="5">
    <source>
        <dbReference type="Google" id="ProtNLM"/>
    </source>
</evidence>
<feature type="region of interest" description="Disordered" evidence="1">
    <location>
        <begin position="594"/>
        <end position="638"/>
    </location>
</feature>
<proteinExistence type="predicted"/>
<dbReference type="EMBL" id="OZ019903">
    <property type="protein sequence ID" value="CAK9196813.1"/>
    <property type="molecule type" value="Genomic_DNA"/>
</dbReference>